<reference evidence="2" key="1">
    <citation type="submission" date="2018-12" db="EMBL/GenBank/DDBJ databases">
        <title>Tengunoibacter tsumagoiensis gen. nov., sp. nov., Dictyobacter kobayashii sp. nov., D. alpinus sp. nov., and D. joshuensis sp. nov. and description of Dictyobacteraceae fam. nov. within the order Ktedonobacterales isolated from Tengu-no-mugimeshi.</title>
        <authorList>
            <person name="Wang C.M."/>
            <person name="Zheng Y."/>
            <person name="Sakai Y."/>
            <person name="Toyoda A."/>
            <person name="Minakuchi Y."/>
            <person name="Abe K."/>
            <person name="Yokota A."/>
            <person name="Yabe S."/>
        </authorList>
    </citation>
    <scope>NUCLEOTIDE SEQUENCE [LARGE SCALE GENOMIC DNA]</scope>
    <source>
        <strain evidence="2">Uno11</strain>
    </source>
</reference>
<organism evidence="1 2">
    <name type="scientific">Dictyobacter kobayashii</name>
    <dbReference type="NCBI Taxonomy" id="2014872"/>
    <lineage>
        <taxon>Bacteria</taxon>
        <taxon>Bacillati</taxon>
        <taxon>Chloroflexota</taxon>
        <taxon>Ktedonobacteria</taxon>
        <taxon>Ktedonobacterales</taxon>
        <taxon>Dictyobacteraceae</taxon>
        <taxon>Dictyobacter</taxon>
    </lineage>
</organism>
<dbReference type="EMBL" id="BIFS01000002">
    <property type="protein sequence ID" value="GCE24318.1"/>
    <property type="molecule type" value="Genomic_DNA"/>
</dbReference>
<sequence length="79" mass="9321">MLALAFSDDDFYEPEQIALEVMPFYEEQKESFSRFRQLMVSTILEAASNNRPVDNAQADLMVWQRLENELLEQHSPRLQ</sequence>
<accession>A0A402AZ06</accession>
<comment type="caution">
    <text evidence="1">The sequence shown here is derived from an EMBL/GenBank/DDBJ whole genome shotgun (WGS) entry which is preliminary data.</text>
</comment>
<keyword evidence="2" id="KW-1185">Reference proteome</keyword>
<dbReference type="Proteomes" id="UP000287188">
    <property type="component" value="Unassembled WGS sequence"/>
</dbReference>
<name>A0A402AZ06_9CHLR</name>
<proteinExistence type="predicted"/>
<evidence type="ECO:0000313" key="2">
    <source>
        <dbReference type="Proteomes" id="UP000287188"/>
    </source>
</evidence>
<dbReference type="AlphaFoldDB" id="A0A402AZ06"/>
<evidence type="ECO:0000313" key="1">
    <source>
        <dbReference type="EMBL" id="GCE24318.1"/>
    </source>
</evidence>
<gene>
    <name evidence="1" type="ORF">KDK_81180</name>
</gene>
<protein>
    <submittedName>
        <fullName evidence="1">Uncharacterized protein</fullName>
    </submittedName>
</protein>
<dbReference type="RefSeq" id="WP_136625367.1">
    <property type="nucleotide sequence ID" value="NZ_BIFS01000002.1"/>
</dbReference>